<feature type="chain" id="PRO_5020277221" description="DUF4124 domain-containing protein" evidence="2">
    <location>
        <begin position="22"/>
        <end position="175"/>
    </location>
</feature>
<feature type="compositionally biased region" description="Low complexity" evidence="1">
    <location>
        <begin position="63"/>
        <end position="88"/>
    </location>
</feature>
<feature type="signal peptide" evidence="2">
    <location>
        <begin position="1"/>
        <end position="21"/>
    </location>
</feature>
<organism evidence="3 4">
    <name type="scientific">Simplicispira metamorpha</name>
    <dbReference type="NCBI Taxonomy" id="80881"/>
    <lineage>
        <taxon>Bacteria</taxon>
        <taxon>Pseudomonadati</taxon>
        <taxon>Pseudomonadota</taxon>
        <taxon>Betaproteobacteria</taxon>
        <taxon>Burkholderiales</taxon>
        <taxon>Comamonadaceae</taxon>
        <taxon>Simplicispira</taxon>
    </lineage>
</organism>
<feature type="compositionally biased region" description="Basic and acidic residues" evidence="1">
    <location>
        <begin position="36"/>
        <end position="48"/>
    </location>
</feature>
<feature type="compositionally biased region" description="Basic and acidic residues" evidence="1">
    <location>
        <begin position="89"/>
        <end position="123"/>
    </location>
</feature>
<gene>
    <name evidence="3" type="ORF">EV674_11527</name>
</gene>
<accession>A0A4R2N7I3</accession>
<proteinExistence type="predicted"/>
<protein>
    <recommendedName>
        <fullName evidence="5">DUF4124 domain-containing protein</fullName>
    </recommendedName>
</protein>
<keyword evidence="2" id="KW-0732">Signal</keyword>
<dbReference type="RefSeq" id="WP_119014248.1">
    <property type="nucleotide sequence ID" value="NZ_QXNC01000030.1"/>
</dbReference>
<name>A0A4R2N7I3_9BURK</name>
<evidence type="ECO:0000256" key="1">
    <source>
        <dbReference type="SAM" id="MobiDB-lite"/>
    </source>
</evidence>
<reference evidence="3 4" key="1">
    <citation type="submission" date="2019-03" db="EMBL/GenBank/DDBJ databases">
        <title>Genomic Encyclopedia of Type Strains, Phase IV (KMG-IV): sequencing the most valuable type-strain genomes for metagenomic binning, comparative biology and taxonomic classification.</title>
        <authorList>
            <person name="Goeker M."/>
        </authorList>
    </citation>
    <scope>NUCLEOTIDE SEQUENCE [LARGE SCALE GENOMIC DNA]</scope>
    <source>
        <strain evidence="3 4">DSM 1837</strain>
    </source>
</reference>
<evidence type="ECO:0000313" key="4">
    <source>
        <dbReference type="Proteomes" id="UP000295182"/>
    </source>
</evidence>
<feature type="region of interest" description="Disordered" evidence="1">
    <location>
        <begin position="36"/>
        <end position="123"/>
    </location>
</feature>
<evidence type="ECO:0000313" key="3">
    <source>
        <dbReference type="EMBL" id="TCP16889.1"/>
    </source>
</evidence>
<sequence>MKKHHTLLLALVCALPSLAWAQWQWVDKDGRKVFSDRAPPHDVPEKNILKQPGYHGKPPSSPTPAAETPANANAPTAAPTAAASTPRATAKDKELEERKARAEAAEAAKQKAEEDKIAKQRADNCTRARNAQATFESGTPIRQTNAQGERVFLDDAARAAELRRIQDIINADCKR</sequence>
<evidence type="ECO:0000256" key="2">
    <source>
        <dbReference type="SAM" id="SignalP"/>
    </source>
</evidence>
<dbReference type="Proteomes" id="UP000295182">
    <property type="component" value="Unassembled WGS sequence"/>
</dbReference>
<comment type="caution">
    <text evidence="3">The sequence shown here is derived from an EMBL/GenBank/DDBJ whole genome shotgun (WGS) entry which is preliminary data.</text>
</comment>
<dbReference type="OrthoDB" id="9181422at2"/>
<evidence type="ECO:0008006" key="5">
    <source>
        <dbReference type="Google" id="ProtNLM"/>
    </source>
</evidence>
<dbReference type="AlphaFoldDB" id="A0A4R2N7I3"/>
<keyword evidence="4" id="KW-1185">Reference proteome</keyword>
<dbReference type="EMBL" id="SLXH01000015">
    <property type="protein sequence ID" value="TCP16889.1"/>
    <property type="molecule type" value="Genomic_DNA"/>
</dbReference>